<dbReference type="PROSITE" id="PS50052">
    <property type="entry name" value="GUANYLATE_KINASE_2"/>
    <property type="match status" value="1"/>
</dbReference>
<name>K6GCF4_9BACT</name>
<evidence type="ECO:0000256" key="9">
    <source>
        <dbReference type="HAMAP-Rule" id="MF_00328"/>
    </source>
</evidence>
<comment type="similarity">
    <text evidence="1 9">Belongs to the guanylate kinase family.</text>
</comment>
<evidence type="ECO:0000256" key="1">
    <source>
        <dbReference type="ARBA" id="ARBA00005790"/>
    </source>
</evidence>
<dbReference type="Gene3D" id="3.40.50.300">
    <property type="entry name" value="P-loop containing nucleotide triphosphate hydrolases"/>
    <property type="match status" value="1"/>
</dbReference>
<evidence type="ECO:0000256" key="6">
    <source>
        <dbReference type="ARBA" id="ARBA00022777"/>
    </source>
</evidence>
<gene>
    <name evidence="9" type="primary">gmk</name>
    <name evidence="11" type="ORF">B193_2498</name>
</gene>
<reference evidence="11 12" key="1">
    <citation type="submission" date="2012-07" db="EMBL/GenBank/DDBJ databases">
        <title>Draft genome sequence of Desulfovibrio magneticus str. Maddingley MBC34 obtained from a metagenomic sequence of a methanogenic enrichment isolated from coal-seam formation water in Victoria, Australia.</title>
        <authorList>
            <person name="Greenfield P."/>
            <person name="Hendry P."/>
            <person name="Li D."/>
            <person name="Rosewarne C.P."/>
            <person name="Tran-Dinh N."/>
            <person name="Elbourne L.D.H."/>
            <person name="Paulsen I.T."/>
            <person name="Midgley D.J."/>
        </authorList>
    </citation>
    <scope>NUCLEOTIDE SEQUENCE [LARGE SCALE GENOMIC DNA]</scope>
    <source>
        <strain evidence="12">Maddingley MBC34</strain>
    </source>
</reference>
<keyword evidence="5 9" id="KW-0547">Nucleotide-binding</keyword>
<keyword evidence="7 9" id="KW-0067">ATP-binding</keyword>
<evidence type="ECO:0000256" key="4">
    <source>
        <dbReference type="ARBA" id="ARBA00022679"/>
    </source>
</evidence>
<evidence type="ECO:0000256" key="7">
    <source>
        <dbReference type="ARBA" id="ARBA00022840"/>
    </source>
</evidence>
<organism evidence="11 12">
    <name type="scientific">Solidesulfovibrio magneticus str. Maddingley MBC34</name>
    <dbReference type="NCBI Taxonomy" id="1206767"/>
    <lineage>
        <taxon>Bacteria</taxon>
        <taxon>Pseudomonadati</taxon>
        <taxon>Thermodesulfobacteriota</taxon>
        <taxon>Desulfovibrionia</taxon>
        <taxon>Desulfovibrionales</taxon>
        <taxon>Desulfovibrionaceae</taxon>
        <taxon>Solidesulfovibrio</taxon>
    </lineage>
</organism>
<keyword evidence="4 9" id="KW-0808">Transferase</keyword>
<protein>
    <recommendedName>
        <fullName evidence="3 9">Guanylate kinase</fullName>
        <ecNumber evidence="2 9">2.7.4.8</ecNumber>
    </recommendedName>
    <alternativeName>
        <fullName evidence="8 9">GMP kinase</fullName>
    </alternativeName>
</protein>
<dbReference type="InterPro" id="IPR027417">
    <property type="entry name" value="P-loop_NTPase"/>
</dbReference>
<sequence>MPARRLGMFLVICAPSGAGKSTLIKKLCAQFPAISFSVSATTRAPRQGERPGIDYHFLSREEFLDWREAGKLAEWAEVHGNFYGTPLEPVKDALAAGRDILFDIDVQGAAQLRDSLGRDGAYIYILPPSRAELCRRLSGRGTDSPEVVAKRLAAAQGELAQAPLFDYWVENAELEAAYGDLKAIYLAERRRPQRHPDFLDELLAQWEAAI</sequence>
<evidence type="ECO:0000259" key="10">
    <source>
        <dbReference type="PROSITE" id="PS50052"/>
    </source>
</evidence>
<proteinExistence type="inferred from homology"/>
<accession>K6GCF4</accession>
<dbReference type="GO" id="GO:0005829">
    <property type="term" value="C:cytosol"/>
    <property type="evidence" value="ECO:0007669"/>
    <property type="project" value="TreeGrafter"/>
</dbReference>
<keyword evidence="6 9" id="KW-0418">Kinase</keyword>
<feature type="binding site" evidence="9">
    <location>
        <begin position="14"/>
        <end position="21"/>
    </location>
    <ligand>
        <name>ATP</name>
        <dbReference type="ChEBI" id="CHEBI:30616"/>
    </ligand>
</feature>
<dbReference type="Proteomes" id="UP000006272">
    <property type="component" value="Unassembled WGS sequence"/>
</dbReference>
<dbReference type="EMBL" id="ALAO01000210">
    <property type="protein sequence ID" value="EKO38794.1"/>
    <property type="molecule type" value="Genomic_DNA"/>
</dbReference>
<dbReference type="CDD" id="cd00071">
    <property type="entry name" value="GMPK"/>
    <property type="match status" value="1"/>
</dbReference>
<dbReference type="InterPro" id="IPR020590">
    <property type="entry name" value="Guanylate_kinase_CS"/>
</dbReference>
<comment type="caution">
    <text evidence="11">The sequence shown here is derived from an EMBL/GenBank/DDBJ whole genome shotgun (WGS) entry which is preliminary data.</text>
</comment>
<dbReference type="PROSITE" id="PS00856">
    <property type="entry name" value="GUANYLATE_KINASE_1"/>
    <property type="match status" value="1"/>
</dbReference>
<dbReference type="EC" id="2.7.4.8" evidence="2 9"/>
<dbReference type="SUPFAM" id="SSF52540">
    <property type="entry name" value="P-loop containing nucleoside triphosphate hydrolases"/>
    <property type="match status" value="1"/>
</dbReference>
<dbReference type="PATRIC" id="fig|1206767.3.peg.2442"/>
<keyword evidence="9" id="KW-0963">Cytoplasm</keyword>
<dbReference type="AlphaFoldDB" id="K6GCF4"/>
<dbReference type="PANTHER" id="PTHR23117">
    <property type="entry name" value="GUANYLATE KINASE-RELATED"/>
    <property type="match status" value="1"/>
</dbReference>
<comment type="subcellular location">
    <subcellularLocation>
        <location evidence="9">Cytoplasm</location>
    </subcellularLocation>
</comment>
<dbReference type="InterPro" id="IPR017665">
    <property type="entry name" value="Guanylate_kinase"/>
</dbReference>
<dbReference type="GO" id="GO:0005524">
    <property type="term" value="F:ATP binding"/>
    <property type="evidence" value="ECO:0007669"/>
    <property type="project" value="UniProtKB-UniRule"/>
</dbReference>
<dbReference type="Gene3D" id="3.30.63.10">
    <property type="entry name" value="Guanylate Kinase phosphate binding domain"/>
    <property type="match status" value="1"/>
</dbReference>
<feature type="domain" description="Guanylate kinase-like" evidence="10">
    <location>
        <begin position="7"/>
        <end position="186"/>
    </location>
</feature>
<dbReference type="FunFam" id="3.30.63.10:FF:000002">
    <property type="entry name" value="Guanylate kinase 1"/>
    <property type="match status" value="1"/>
</dbReference>
<evidence type="ECO:0000256" key="2">
    <source>
        <dbReference type="ARBA" id="ARBA00012961"/>
    </source>
</evidence>
<evidence type="ECO:0000256" key="3">
    <source>
        <dbReference type="ARBA" id="ARBA00016296"/>
    </source>
</evidence>
<comment type="function">
    <text evidence="9">Essential for recycling GMP and indirectly, cGMP.</text>
</comment>
<dbReference type="PANTHER" id="PTHR23117:SF13">
    <property type="entry name" value="GUANYLATE KINASE"/>
    <property type="match status" value="1"/>
</dbReference>
<dbReference type="InterPro" id="IPR008145">
    <property type="entry name" value="GK/Ca_channel_bsu"/>
</dbReference>
<dbReference type="SMART" id="SM00072">
    <property type="entry name" value="GuKc"/>
    <property type="match status" value="1"/>
</dbReference>
<evidence type="ECO:0000256" key="8">
    <source>
        <dbReference type="ARBA" id="ARBA00030128"/>
    </source>
</evidence>
<dbReference type="HAMAP" id="MF_00328">
    <property type="entry name" value="Guanylate_kinase"/>
    <property type="match status" value="1"/>
</dbReference>
<dbReference type="NCBIfam" id="TIGR03263">
    <property type="entry name" value="guanyl_kin"/>
    <property type="match status" value="1"/>
</dbReference>
<comment type="catalytic activity">
    <reaction evidence="9">
        <text>GMP + ATP = GDP + ADP</text>
        <dbReference type="Rhea" id="RHEA:20780"/>
        <dbReference type="ChEBI" id="CHEBI:30616"/>
        <dbReference type="ChEBI" id="CHEBI:58115"/>
        <dbReference type="ChEBI" id="CHEBI:58189"/>
        <dbReference type="ChEBI" id="CHEBI:456216"/>
        <dbReference type="EC" id="2.7.4.8"/>
    </reaction>
</comment>
<evidence type="ECO:0000313" key="11">
    <source>
        <dbReference type="EMBL" id="EKO38794.1"/>
    </source>
</evidence>
<dbReference type="InterPro" id="IPR008144">
    <property type="entry name" value="Guanylate_kin-like_dom"/>
</dbReference>
<evidence type="ECO:0000313" key="12">
    <source>
        <dbReference type="Proteomes" id="UP000006272"/>
    </source>
</evidence>
<evidence type="ECO:0000256" key="5">
    <source>
        <dbReference type="ARBA" id="ARBA00022741"/>
    </source>
</evidence>
<dbReference type="GO" id="GO:0004385">
    <property type="term" value="F:GMP kinase activity"/>
    <property type="evidence" value="ECO:0007669"/>
    <property type="project" value="UniProtKB-UniRule"/>
</dbReference>
<dbReference type="Pfam" id="PF00625">
    <property type="entry name" value="Guanylate_kin"/>
    <property type="match status" value="1"/>
</dbReference>